<accession>A0ABV0SZ79</accession>
<feature type="compositionally biased region" description="Polar residues" evidence="1">
    <location>
        <begin position="57"/>
        <end position="66"/>
    </location>
</feature>
<feature type="region of interest" description="Disordered" evidence="1">
    <location>
        <begin position="31"/>
        <end position="80"/>
    </location>
</feature>
<organism evidence="2 3">
    <name type="scientific">Ilyodon furcidens</name>
    <name type="common">goldbreast splitfin</name>
    <dbReference type="NCBI Taxonomy" id="33524"/>
    <lineage>
        <taxon>Eukaryota</taxon>
        <taxon>Metazoa</taxon>
        <taxon>Chordata</taxon>
        <taxon>Craniata</taxon>
        <taxon>Vertebrata</taxon>
        <taxon>Euteleostomi</taxon>
        <taxon>Actinopterygii</taxon>
        <taxon>Neopterygii</taxon>
        <taxon>Teleostei</taxon>
        <taxon>Neoteleostei</taxon>
        <taxon>Acanthomorphata</taxon>
        <taxon>Ovalentaria</taxon>
        <taxon>Atherinomorphae</taxon>
        <taxon>Cyprinodontiformes</taxon>
        <taxon>Goodeidae</taxon>
        <taxon>Ilyodon</taxon>
    </lineage>
</organism>
<evidence type="ECO:0000313" key="2">
    <source>
        <dbReference type="EMBL" id="MEQ2225859.1"/>
    </source>
</evidence>
<gene>
    <name evidence="2" type="ORF">ILYODFUR_021863</name>
</gene>
<dbReference type="Proteomes" id="UP001482620">
    <property type="component" value="Unassembled WGS sequence"/>
</dbReference>
<proteinExistence type="predicted"/>
<dbReference type="EMBL" id="JAHRIQ010013955">
    <property type="protein sequence ID" value="MEQ2225859.1"/>
    <property type="molecule type" value="Genomic_DNA"/>
</dbReference>
<reference evidence="2 3" key="1">
    <citation type="submission" date="2021-06" db="EMBL/GenBank/DDBJ databases">
        <authorList>
            <person name="Palmer J.M."/>
        </authorList>
    </citation>
    <scope>NUCLEOTIDE SEQUENCE [LARGE SCALE GENOMIC DNA]</scope>
    <source>
        <strain evidence="3">if_2019</strain>
        <tissue evidence="2">Muscle</tissue>
    </source>
</reference>
<keyword evidence="3" id="KW-1185">Reference proteome</keyword>
<name>A0ABV0SZ79_9TELE</name>
<protein>
    <submittedName>
        <fullName evidence="2">Uncharacterized protein</fullName>
    </submittedName>
</protein>
<feature type="non-terminal residue" evidence="2">
    <location>
        <position position="1"/>
    </location>
</feature>
<sequence>RYRGRQRASRDLLTPPSVKDCPIAHISVSEVQMHESQSDPAGHTIQAIHIESRNTTENESQLKSSQTPPPEAPGVSHPHKHLFSPSALGLKITARDASIRFFSTDTGFLYFYLFI</sequence>
<comment type="caution">
    <text evidence="2">The sequence shown here is derived from an EMBL/GenBank/DDBJ whole genome shotgun (WGS) entry which is preliminary data.</text>
</comment>
<evidence type="ECO:0000313" key="3">
    <source>
        <dbReference type="Proteomes" id="UP001482620"/>
    </source>
</evidence>
<evidence type="ECO:0000256" key="1">
    <source>
        <dbReference type="SAM" id="MobiDB-lite"/>
    </source>
</evidence>